<sequence>MPLNPAKLQNLIIRHLNPIISPAPLFYSDYSAEVCITNI</sequence>
<evidence type="ECO:0000313" key="2">
    <source>
        <dbReference type="Proteomes" id="UP000215002"/>
    </source>
</evidence>
<accession>A0A223NUF6</accession>
<protein>
    <submittedName>
        <fullName evidence="1">Uncharacterized protein</fullName>
    </submittedName>
</protein>
<dbReference type="KEGG" id="muc:MuYL_1599"/>
<dbReference type="EMBL" id="CP022743">
    <property type="protein sequence ID" value="ASU33497.1"/>
    <property type="molecule type" value="Genomic_DNA"/>
</dbReference>
<name>A0A223NUF6_9SPHI</name>
<keyword evidence="2" id="KW-1185">Reference proteome</keyword>
<gene>
    <name evidence="1" type="ORF">MuYL_1599</name>
</gene>
<proteinExistence type="predicted"/>
<dbReference type="AlphaFoldDB" id="A0A223NUF6"/>
<dbReference type="Proteomes" id="UP000215002">
    <property type="component" value="Chromosome"/>
</dbReference>
<reference evidence="1 2" key="1">
    <citation type="submission" date="2017-08" db="EMBL/GenBank/DDBJ databases">
        <title>Complete genome sequence of Mucilaginibacter sp. strain BJC16-A31.</title>
        <authorList>
            <consortium name="Henan University of Science and Technology"/>
            <person name="You X."/>
        </authorList>
    </citation>
    <scope>NUCLEOTIDE SEQUENCE [LARGE SCALE GENOMIC DNA]</scope>
    <source>
        <strain evidence="1 2">BJC16-A31</strain>
    </source>
</reference>
<organism evidence="1 2">
    <name type="scientific">Mucilaginibacter xinganensis</name>
    <dbReference type="NCBI Taxonomy" id="1234841"/>
    <lineage>
        <taxon>Bacteria</taxon>
        <taxon>Pseudomonadati</taxon>
        <taxon>Bacteroidota</taxon>
        <taxon>Sphingobacteriia</taxon>
        <taxon>Sphingobacteriales</taxon>
        <taxon>Sphingobacteriaceae</taxon>
        <taxon>Mucilaginibacter</taxon>
    </lineage>
</organism>
<evidence type="ECO:0000313" key="1">
    <source>
        <dbReference type="EMBL" id="ASU33497.1"/>
    </source>
</evidence>